<accession>A0A9D1HVH2</accession>
<dbReference type="Proteomes" id="UP000824087">
    <property type="component" value="Unassembled WGS sequence"/>
</dbReference>
<evidence type="ECO:0000313" key="4">
    <source>
        <dbReference type="Proteomes" id="UP000824087"/>
    </source>
</evidence>
<keyword evidence="2" id="KW-0812">Transmembrane</keyword>
<protein>
    <submittedName>
        <fullName evidence="3">Uncharacterized protein</fullName>
    </submittedName>
</protein>
<organism evidence="3 4">
    <name type="scientific">Candidatus Fimihabitans intestinipullorum</name>
    <dbReference type="NCBI Taxonomy" id="2840820"/>
    <lineage>
        <taxon>Bacteria</taxon>
        <taxon>Bacillati</taxon>
        <taxon>Mycoplasmatota</taxon>
        <taxon>Mycoplasmatota incertae sedis</taxon>
        <taxon>Candidatus Fimihabitans</taxon>
    </lineage>
</organism>
<evidence type="ECO:0000256" key="2">
    <source>
        <dbReference type="SAM" id="Phobius"/>
    </source>
</evidence>
<keyword evidence="2" id="KW-0472">Membrane</keyword>
<feature type="transmembrane region" description="Helical" evidence="2">
    <location>
        <begin position="73"/>
        <end position="92"/>
    </location>
</feature>
<proteinExistence type="predicted"/>
<reference evidence="3" key="2">
    <citation type="journal article" date="2021" name="PeerJ">
        <title>Extensive microbial diversity within the chicken gut microbiome revealed by metagenomics and culture.</title>
        <authorList>
            <person name="Gilroy R."/>
            <person name="Ravi A."/>
            <person name="Getino M."/>
            <person name="Pursley I."/>
            <person name="Horton D.L."/>
            <person name="Alikhan N.F."/>
            <person name="Baker D."/>
            <person name="Gharbi K."/>
            <person name="Hall N."/>
            <person name="Watson M."/>
            <person name="Adriaenssens E.M."/>
            <person name="Foster-Nyarko E."/>
            <person name="Jarju S."/>
            <person name="Secka A."/>
            <person name="Antonio M."/>
            <person name="Oren A."/>
            <person name="Chaudhuri R.R."/>
            <person name="La Ragione R."/>
            <person name="Hildebrand F."/>
            <person name="Pallen M.J."/>
        </authorList>
    </citation>
    <scope>NUCLEOTIDE SEQUENCE</scope>
    <source>
        <strain evidence="3">CHK197-8231</strain>
    </source>
</reference>
<evidence type="ECO:0000256" key="1">
    <source>
        <dbReference type="SAM" id="Coils"/>
    </source>
</evidence>
<name>A0A9D1HVH2_9BACT</name>
<keyword evidence="2" id="KW-1133">Transmembrane helix</keyword>
<sequence>MYDKIQIENGKLVVFAKSDLGNIVQEVPLSKLNLEKILTGNKIEYYEQKIEQNNQDKIKYRDRFRMNLRIARLSKVITGLIIAVLVTSGFYFMPLTPLVTNLGMLAFVGTVVTGGVVINKAEKNKDQLCAKLSEINKVNGYLKAELINLSNYQNLLNSEPRHIALKDDEKDNLEESYNEELKRQLLMYKEEVLAFQRLAKQEVQDEHYYKLTHDCFDIPKQRVKK</sequence>
<keyword evidence="1" id="KW-0175">Coiled coil</keyword>
<feature type="coiled-coil region" evidence="1">
    <location>
        <begin position="163"/>
        <end position="198"/>
    </location>
</feature>
<dbReference type="EMBL" id="DVML01000007">
    <property type="protein sequence ID" value="HIU22090.1"/>
    <property type="molecule type" value="Genomic_DNA"/>
</dbReference>
<feature type="transmembrane region" description="Helical" evidence="2">
    <location>
        <begin position="98"/>
        <end position="118"/>
    </location>
</feature>
<gene>
    <name evidence="3" type="ORF">IAD49_00765</name>
</gene>
<comment type="caution">
    <text evidence="3">The sequence shown here is derived from an EMBL/GenBank/DDBJ whole genome shotgun (WGS) entry which is preliminary data.</text>
</comment>
<reference evidence="3" key="1">
    <citation type="submission" date="2020-10" db="EMBL/GenBank/DDBJ databases">
        <authorList>
            <person name="Gilroy R."/>
        </authorList>
    </citation>
    <scope>NUCLEOTIDE SEQUENCE</scope>
    <source>
        <strain evidence="3">CHK197-8231</strain>
    </source>
</reference>
<evidence type="ECO:0000313" key="3">
    <source>
        <dbReference type="EMBL" id="HIU22090.1"/>
    </source>
</evidence>
<dbReference type="AlphaFoldDB" id="A0A9D1HVH2"/>